<evidence type="ECO:0000313" key="1">
    <source>
        <dbReference type="EMBL" id="GLK52553.1"/>
    </source>
</evidence>
<name>A0A9W6IM56_9PROT</name>
<proteinExistence type="predicted"/>
<dbReference type="RefSeq" id="WP_271186920.1">
    <property type="nucleotide sequence ID" value="NZ_BSFE01000005.1"/>
</dbReference>
<accession>A0A9W6IM56</accession>
<dbReference type="AlphaFoldDB" id="A0A9W6IM56"/>
<keyword evidence="2" id="KW-1185">Reference proteome</keyword>
<gene>
    <name evidence="1" type="ORF">GCM10017621_20610</name>
</gene>
<comment type="caution">
    <text evidence="1">The sequence shown here is derived from an EMBL/GenBank/DDBJ whole genome shotgun (WGS) entry which is preliminary data.</text>
</comment>
<reference evidence="1" key="1">
    <citation type="journal article" date="2014" name="Int. J. Syst. Evol. Microbiol.">
        <title>Complete genome sequence of Corynebacterium casei LMG S-19264T (=DSM 44701T), isolated from a smear-ripened cheese.</title>
        <authorList>
            <consortium name="US DOE Joint Genome Institute (JGI-PGF)"/>
            <person name="Walter F."/>
            <person name="Albersmeier A."/>
            <person name="Kalinowski J."/>
            <person name="Ruckert C."/>
        </authorList>
    </citation>
    <scope>NUCLEOTIDE SEQUENCE</scope>
    <source>
        <strain evidence="1">VKM B-1513</strain>
    </source>
</reference>
<sequence length="124" mass="13065">MSIATLNGILAAALAAAVQTGVEPSDVSIRIIGSGTLECTFQTADGEVRRQQRARRSGSFETVRASDVLSGQCIYSVPENRELHVRIMEAGQFACPFEPGITPEECSVTFNGEASGTFDLAPAG</sequence>
<organism evidence="1 2">
    <name type="scientific">Maricaulis virginensis</name>
    <dbReference type="NCBI Taxonomy" id="144022"/>
    <lineage>
        <taxon>Bacteria</taxon>
        <taxon>Pseudomonadati</taxon>
        <taxon>Pseudomonadota</taxon>
        <taxon>Alphaproteobacteria</taxon>
        <taxon>Maricaulales</taxon>
        <taxon>Maricaulaceae</taxon>
        <taxon>Maricaulis</taxon>
    </lineage>
</organism>
<dbReference type="EMBL" id="BSFE01000005">
    <property type="protein sequence ID" value="GLK52553.1"/>
    <property type="molecule type" value="Genomic_DNA"/>
</dbReference>
<evidence type="ECO:0000313" key="2">
    <source>
        <dbReference type="Proteomes" id="UP001143486"/>
    </source>
</evidence>
<protein>
    <submittedName>
        <fullName evidence="1">Uncharacterized protein</fullName>
    </submittedName>
</protein>
<dbReference type="Proteomes" id="UP001143486">
    <property type="component" value="Unassembled WGS sequence"/>
</dbReference>
<reference evidence="1" key="2">
    <citation type="submission" date="2023-01" db="EMBL/GenBank/DDBJ databases">
        <authorList>
            <person name="Sun Q."/>
            <person name="Evtushenko L."/>
        </authorList>
    </citation>
    <scope>NUCLEOTIDE SEQUENCE</scope>
    <source>
        <strain evidence="1">VKM B-1513</strain>
    </source>
</reference>